<dbReference type="AlphaFoldDB" id="A0A6C1C1Q7"/>
<organism evidence="1 2">
    <name type="scientific">Streptomyces albus</name>
    <dbReference type="NCBI Taxonomy" id="1888"/>
    <lineage>
        <taxon>Bacteria</taxon>
        <taxon>Bacillati</taxon>
        <taxon>Actinomycetota</taxon>
        <taxon>Actinomycetes</taxon>
        <taxon>Kitasatosporales</taxon>
        <taxon>Streptomycetaceae</taxon>
        <taxon>Streptomyces</taxon>
    </lineage>
</organism>
<evidence type="ECO:0000313" key="2">
    <source>
        <dbReference type="Proteomes" id="UP000298111"/>
    </source>
</evidence>
<evidence type="ECO:0000313" key="1">
    <source>
        <dbReference type="EMBL" id="TGG76297.1"/>
    </source>
</evidence>
<dbReference type="GeneID" id="75185238"/>
<protein>
    <submittedName>
        <fullName evidence="1">Uncharacterized protein</fullName>
    </submittedName>
</protein>
<accession>A0A6C1C1Q7</accession>
<proteinExistence type="predicted"/>
<name>A0A6C1C1Q7_9ACTN</name>
<comment type="caution">
    <text evidence="1">The sequence shown here is derived from an EMBL/GenBank/DDBJ whole genome shotgun (WGS) entry which is preliminary data.</text>
</comment>
<gene>
    <name evidence="1" type="ORF">D8771_30300</name>
</gene>
<dbReference type="EMBL" id="RCIY01000106">
    <property type="protein sequence ID" value="TGG76297.1"/>
    <property type="molecule type" value="Genomic_DNA"/>
</dbReference>
<dbReference type="Proteomes" id="UP000298111">
    <property type="component" value="Unassembled WGS sequence"/>
</dbReference>
<sequence length="235" mass="24825">MPPPQRTTIVSSDCIEVTGTGDPATPYQLEPVVEQDECNALACTENGLRVPRTELAGIDRGANIGPARSVDIDVTESGTGDCPDTWTIGARLTPVYGRAGGQDRTLPLNGEWTATDCVATLPEPGVYQVTAMAVGQICATARYSTNVWITFGVQRDGTGFLFGSGLVQHQYGFPAAGNGYQACHTGQGSITAYVVVGDQANVRVVGRANGRVAADSTVQSLRLRAPRISWHKISD</sequence>
<dbReference type="RefSeq" id="WP_016467425.1">
    <property type="nucleotide sequence ID" value="NZ_BBQG01000024.1"/>
</dbReference>
<reference evidence="1 2" key="1">
    <citation type="submission" date="2018-10" db="EMBL/GenBank/DDBJ databases">
        <title>Isolation of pseudouridimycin from Streptomyces albus DSM 40763.</title>
        <authorList>
            <person name="Rosenqvist P."/>
            <person name="Metsae-Ketelae M."/>
            <person name="Virta P."/>
        </authorList>
    </citation>
    <scope>NUCLEOTIDE SEQUENCE [LARGE SCALE GENOMIC DNA]</scope>
    <source>
        <strain evidence="1 2">DSM 40763</strain>
    </source>
</reference>